<proteinExistence type="predicted"/>
<evidence type="ECO:0000313" key="1">
    <source>
        <dbReference type="EMBL" id="KAJ0054665.1"/>
    </source>
</evidence>
<reference evidence="2" key="1">
    <citation type="journal article" date="2023" name="G3 (Bethesda)">
        <title>Genome assembly and association tests identify interacting loci associated with vigor, precocity, and sex in interspecific pistachio rootstocks.</title>
        <authorList>
            <person name="Palmer W."/>
            <person name="Jacygrad E."/>
            <person name="Sagayaradj S."/>
            <person name="Cavanaugh K."/>
            <person name="Han R."/>
            <person name="Bertier L."/>
            <person name="Beede B."/>
            <person name="Kafkas S."/>
            <person name="Golino D."/>
            <person name="Preece J."/>
            <person name="Michelmore R."/>
        </authorList>
    </citation>
    <scope>NUCLEOTIDE SEQUENCE [LARGE SCALE GENOMIC DNA]</scope>
</reference>
<protein>
    <submittedName>
        <fullName evidence="1">Uncharacterized protein</fullName>
    </submittedName>
</protein>
<gene>
    <name evidence="1" type="ORF">Pint_01032</name>
</gene>
<comment type="caution">
    <text evidence="1">The sequence shown here is derived from an EMBL/GenBank/DDBJ whole genome shotgun (WGS) entry which is preliminary data.</text>
</comment>
<name>A0ACC0ZRN5_9ROSI</name>
<evidence type="ECO:0000313" key="2">
    <source>
        <dbReference type="Proteomes" id="UP001163603"/>
    </source>
</evidence>
<dbReference type="Proteomes" id="UP001163603">
    <property type="component" value="Chromosome 1"/>
</dbReference>
<accession>A0ACC0ZRN5</accession>
<sequence>MCECAAELIMILSNKVIHGSIGLWLKKNECMSIGSNYRWMWGGRILIPERYRGGSLRSSFTATVTILSLLLIDK</sequence>
<organism evidence="1 2">
    <name type="scientific">Pistacia integerrima</name>
    <dbReference type="NCBI Taxonomy" id="434235"/>
    <lineage>
        <taxon>Eukaryota</taxon>
        <taxon>Viridiplantae</taxon>
        <taxon>Streptophyta</taxon>
        <taxon>Embryophyta</taxon>
        <taxon>Tracheophyta</taxon>
        <taxon>Spermatophyta</taxon>
        <taxon>Magnoliopsida</taxon>
        <taxon>eudicotyledons</taxon>
        <taxon>Gunneridae</taxon>
        <taxon>Pentapetalae</taxon>
        <taxon>rosids</taxon>
        <taxon>malvids</taxon>
        <taxon>Sapindales</taxon>
        <taxon>Anacardiaceae</taxon>
        <taxon>Pistacia</taxon>
    </lineage>
</organism>
<dbReference type="EMBL" id="CM047736">
    <property type="protein sequence ID" value="KAJ0054665.1"/>
    <property type="molecule type" value="Genomic_DNA"/>
</dbReference>
<keyword evidence="2" id="KW-1185">Reference proteome</keyword>